<dbReference type="RefSeq" id="XP_048534395.1">
    <property type="nucleotide sequence ID" value="XM_048678438.1"/>
</dbReference>
<dbReference type="EnsemblPlants" id="TuG1812G0600002281.01.T01">
    <property type="protein sequence ID" value="TuG1812G0600002281.01.T01"/>
    <property type="gene ID" value="TuG1812G0600002281.01"/>
</dbReference>
<accession>A0A8R7QPA7</accession>
<evidence type="ECO:0000313" key="3">
    <source>
        <dbReference type="Proteomes" id="UP000015106"/>
    </source>
</evidence>
<dbReference type="KEGG" id="tua:125513343"/>
<evidence type="ECO:0000256" key="1">
    <source>
        <dbReference type="SAM" id="MobiDB-lite"/>
    </source>
</evidence>
<reference evidence="3" key="1">
    <citation type="journal article" date="2013" name="Nature">
        <title>Draft genome of the wheat A-genome progenitor Triticum urartu.</title>
        <authorList>
            <person name="Ling H.Q."/>
            <person name="Zhao S."/>
            <person name="Liu D."/>
            <person name="Wang J."/>
            <person name="Sun H."/>
            <person name="Zhang C."/>
            <person name="Fan H."/>
            <person name="Li D."/>
            <person name="Dong L."/>
            <person name="Tao Y."/>
            <person name="Gao C."/>
            <person name="Wu H."/>
            <person name="Li Y."/>
            <person name="Cui Y."/>
            <person name="Guo X."/>
            <person name="Zheng S."/>
            <person name="Wang B."/>
            <person name="Yu K."/>
            <person name="Liang Q."/>
            <person name="Yang W."/>
            <person name="Lou X."/>
            <person name="Chen J."/>
            <person name="Feng M."/>
            <person name="Jian J."/>
            <person name="Zhang X."/>
            <person name="Luo G."/>
            <person name="Jiang Y."/>
            <person name="Liu J."/>
            <person name="Wang Z."/>
            <person name="Sha Y."/>
            <person name="Zhang B."/>
            <person name="Wu H."/>
            <person name="Tang D."/>
            <person name="Shen Q."/>
            <person name="Xue P."/>
            <person name="Zou S."/>
            <person name="Wang X."/>
            <person name="Liu X."/>
            <person name="Wang F."/>
            <person name="Yang Y."/>
            <person name="An X."/>
            <person name="Dong Z."/>
            <person name="Zhang K."/>
            <person name="Zhang X."/>
            <person name="Luo M.C."/>
            <person name="Dvorak J."/>
            <person name="Tong Y."/>
            <person name="Wang J."/>
            <person name="Yang H."/>
            <person name="Li Z."/>
            <person name="Wang D."/>
            <person name="Zhang A."/>
            <person name="Wang J."/>
        </authorList>
    </citation>
    <scope>NUCLEOTIDE SEQUENCE</scope>
    <source>
        <strain evidence="3">cv. G1812</strain>
    </source>
</reference>
<organism evidence="2 3">
    <name type="scientific">Triticum urartu</name>
    <name type="common">Red wild einkorn</name>
    <name type="synonym">Crithodium urartu</name>
    <dbReference type="NCBI Taxonomy" id="4572"/>
    <lineage>
        <taxon>Eukaryota</taxon>
        <taxon>Viridiplantae</taxon>
        <taxon>Streptophyta</taxon>
        <taxon>Embryophyta</taxon>
        <taxon>Tracheophyta</taxon>
        <taxon>Spermatophyta</taxon>
        <taxon>Magnoliopsida</taxon>
        <taxon>Liliopsida</taxon>
        <taxon>Poales</taxon>
        <taxon>Poaceae</taxon>
        <taxon>BOP clade</taxon>
        <taxon>Pooideae</taxon>
        <taxon>Triticodae</taxon>
        <taxon>Triticeae</taxon>
        <taxon>Triticinae</taxon>
        <taxon>Triticum</taxon>
    </lineage>
</organism>
<name>A0A8R7QPA7_TRIUA</name>
<dbReference type="Gramene" id="TuG1812G0600002281.01.T01">
    <property type="protein sequence ID" value="TuG1812G0600002281.01.T01"/>
    <property type="gene ID" value="TuG1812G0600002281.01"/>
</dbReference>
<dbReference type="Proteomes" id="UP000015106">
    <property type="component" value="Chromosome 6"/>
</dbReference>
<reference evidence="2" key="2">
    <citation type="submission" date="2018-03" db="EMBL/GenBank/DDBJ databases">
        <title>The Triticum urartu genome reveals the dynamic nature of wheat genome evolution.</title>
        <authorList>
            <person name="Ling H."/>
            <person name="Ma B."/>
            <person name="Shi X."/>
            <person name="Liu H."/>
            <person name="Dong L."/>
            <person name="Sun H."/>
            <person name="Cao Y."/>
            <person name="Gao Q."/>
            <person name="Zheng S."/>
            <person name="Li Y."/>
            <person name="Yu Y."/>
            <person name="Du H."/>
            <person name="Qi M."/>
            <person name="Li Y."/>
            <person name="Yu H."/>
            <person name="Cui Y."/>
            <person name="Wang N."/>
            <person name="Chen C."/>
            <person name="Wu H."/>
            <person name="Zhao Y."/>
            <person name="Zhang J."/>
            <person name="Li Y."/>
            <person name="Zhou W."/>
            <person name="Zhang B."/>
            <person name="Hu W."/>
            <person name="Eijk M."/>
            <person name="Tang J."/>
            <person name="Witsenboer H."/>
            <person name="Zhao S."/>
            <person name="Li Z."/>
            <person name="Zhang A."/>
            <person name="Wang D."/>
            <person name="Liang C."/>
        </authorList>
    </citation>
    <scope>NUCLEOTIDE SEQUENCE [LARGE SCALE GENOMIC DNA]</scope>
    <source>
        <strain evidence="2">cv. G1812</strain>
    </source>
</reference>
<feature type="region of interest" description="Disordered" evidence="1">
    <location>
        <begin position="53"/>
        <end position="91"/>
    </location>
</feature>
<dbReference type="AlphaFoldDB" id="A0A8R7QPA7"/>
<feature type="compositionally biased region" description="Basic residues" evidence="1">
    <location>
        <begin position="76"/>
        <end position="89"/>
    </location>
</feature>
<dbReference type="GeneID" id="125513343"/>
<keyword evidence="3" id="KW-1185">Reference proteome</keyword>
<gene>
    <name evidence="2" type="primary">LOC125513343</name>
</gene>
<proteinExistence type="predicted"/>
<protein>
    <submittedName>
        <fullName evidence="2">Uncharacterized protein</fullName>
    </submittedName>
</protein>
<sequence>MRPPPCPQPEMLSPPPSPALTTAIVALTTNRASAVTSPCFNCSSSLPSPCFHDGGSSSSPTGAAAASIPPREIRNKCPHPPRGIRHCRSRPPPCHELQPPLRRVAAGNSSGDEGLRLLIDLCTGTSADGRPTLGVSSGCYLDVTRRCKLAMGWPPLVRDLHRHLSSTFFGACHRPSPASLTPCAAPYPCAISRRSVPPSSPA</sequence>
<feature type="compositionally biased region" description="Low complexity" evidence="1">
    <location>
        <begin position="54"/>
        <end position="70"/>
    </location>
</feature>
<evidence type="ECO:0000313" key="2">
    <source>
        <dbReference type="EnsemblPlants" id="TuG1812G0600002281.01.T01"/>
    </source>
</evidence>
<reference evidence="2" key="3">
    <citation type="submission" date="2022-06" db="UniProtKB">
        <authorList>
            <consortium name="EnsemblPlants"/>
        </authorList>
    </citation>
    <scope>IDENTIFICATION</scope>
</reference>